<protein>
    <submittedName>
        <fullName evidence="2">Uncharacterized protein LOC100753012 isoform X2</fullName>
    </submittedName>
</protein>
<dbReference type="RefSeq" id="XP_027255869.1">
    <property type="nucleotide sequence ID" value="XM_027400068.2"/>
</dbReference>
<evidence type="ECO:0000313" key="1">
    <source>
        <dbReference type="Proteomes" id="UP001108280"/>
    </source>
</evidence>
<reference evidence="1" key="2">
    <citation type="journal article" date="2020" name="Biotechnol. Bioeng.">
        <title>Chromosome-scale scaffolds for the Chinese hamster reference genome assembly to facilitate the study of the CHO epigenome.</title>
        <authorList>
            <person name="Hilliard W."/>
            <person name="MacDonald M."/>
            <person name="Lee K.H."/>
        </authorList>
    </citation>
    <scope>NUCLEOTIDE SEQUENCE [LARGE SCALE GENOMIC DNA]</scope>
    <source>
        <strain evidence="1">17A/GY</strain>
    </source>
</reference>
<proteinExistence type="predicted"/>
<sequence length="155" mass="17500">MSRAVLIFRSTAEEMTPTPSLPEYVDYLVSEGQRAWLYHKSSCCQWGKAVMEPTTLLKEEVERGRAPGARELSPSHQLDATQSGLWIPVKGQWKPIFCPKGKHDYKIVKSMLGYCPKRVLESMKKITTPIRSLSGVFQVLIKGRYVLQGSDLSEV</sequence>
<accession>A0A9J7FBX6</accession>
<dbReference type="KEGG" id="cge:100753012"/>
<dbReference type="AlphaFoldDB" id="A0A9J7FBX6"/>
<dbReference type="GeneID" id="100753012"/>
<reference evidence="1" key="1">
    <citation type="journal article" date="2018" name="Biotechnol. Bioeng.">
        <title>A reference genome of the Chinese hamster based on a hybrid assembly strategy.</title>
        <authorList>
            <person name="Rupp O."/>
            <person name="MacDonald M.L."/>
            <person name="Li S."/>
            <person name="Dhiman H."/>
            <person name="Polson S."/>
            <person name="Griep S."/>
            <person name="Heffner K."/>
            <person name="Hernandez I."/>
            <person name="Brinkrolf K."/>
            <person name="Jadhav V."/>
            <person name="Samoudi M."/>
            <person name="Hao H."/>
            <person name="Kingham B."/>
            <person name="Goesmann A."/>
            <person name="Betenbaugh M.J."/>
            <person name="Lewis N.E."/>
            <person name="Borth N."/>
            <person name="Lee K.H."/>
        </authorList>
    </citation>
    <scope>NUCLEOTIDE SEQUENCE [LARGE SCALE GENOMIC DNA]</scope>
    <source>
        <strain evidence="1">17A/GY</strain>
    </source>
</reference>
<evidence type="ECO:0000313" key="2">
    <source>
        <dbReference type="RefSeq" id="XP_027255869.1"/>
    </source>
</evidence>
<name>A0A9J7FBX6_CRIGR</name>
<dbReference type="Proteomes" id="UP001108280">
    <property type="component" value="Chromosome 2"/>
</dbReference>
<gene>
    <name evidence="2" type="primary">LOC100753012</name>
</gene>
<keyword evidence="1" id="KW-1185">Reference proteome</keyword>
<organism evidence="1 2">
    <name type="scientific">Cricetulus griseus</name>
    <name type="common">Chinese hamster</name>
    <name type="synonym">Cricetulus barabensis griseus</name>
    <dbReference type="NCBI Taxonomy" id="10029"/>
    <lineage>
        <taxon>Eukaryota</taxon>
        <taxon>Metazoa</taxon>
        <taxon>Chordata</taxon>
        <taxon>Craniata</taxon>
        <taxon>Vertebrata</taxon>
        <taxon>Euteleostomi</taxon>
        <taxon>Mammalia</taxon>
        <taxon>Eutheria</taxon>
        <taxon>Euarchontoglires</taxon>
        <taxon>Glires</taxon>
        <taxon>Rodentia</taxon>
        <taxon>Myomorpha</taxon>
        <taxon>Muroidea</taxon>
        <taxon>Cricetidae</taxon>
        <taxon>Cricetinae</taxon>
        <taxon>Cricetulus</taxon>
    </lineage>
</organism>
<reference evidence="2" key="3">
    <citation type="submission" date="2025-08" db="UniProtKB">
        <authorList>
            <consortium name="RefSeq"/>
        </authorList>
    </citation>
    <scope>IDENTIFICATION</scope>
    <source>
        <strain evidence="2">17A/GY</strain>
        <tissue evidence="2">Liver</tissue>
    </source>
</reference>